<evidence type="ECO:0000313" key="8">
    <source>
        <dbReference type="Proteomes" id="UP000664857"/>
    </source>
</evidence>
<evidence type="ECO:0000259" key="4">
    <source>
        <dbReference type="Pfam" id="PF03632"/>
    </source>
</evidence>
<feature type="domain" description="Glycoside hydrolase family 65 N-terminal" evidence="6">
    <location>
        <begin position="17"/>
        <end position="252"/>
    </location>
</feature>
<dbReference type="PIRSF" id="PIRSF036289">
    <property type="entry name" value="Glycosyl_hydrolase_malt_phosph"/>
    <property type="match status" value="1"/>
</dbReference>
<evidence type="ECO:0000313" key="7">
    <source>
        <dbReference type="EMBL" id="MBO0475531.1"/>
    </source>
</evidence>
<accession>A0ABS3HP52</accession>
<reference evidence="7 8" key="1">
    <citation type="submission" date="2021-03" db="EMBL/GenBank/DDBJ databases">
        <title>Enterococcal diversity collection.</title>
        <authorList>
            <person name="Gilmore M.S."/>
            <person name="Schwartzman J."/>
            <person name="Van Tyne D."/>
            <person name="Martin M."/>
            <person name="Earl A.M."/>
            <person name="Manson A.L."/>
            <person name="Straub T."/>
            <person name="Salamzade R."/>
            <person name="Saavedra J."/>
            <person name="Lebreton F."/>
            <person name="Prichula J."/>
            <person name="Schaufler K."/>
            <person name="Gaca A."/>
            <person name="Sgardioli B."/>
            <person name="Wagenaar J."/>
            <person name="Strong T."/>
        </authorList>
    </citation>
    <scope>NUCLEOTIDE SEQUENCE [LARGE SCALE GENOMIC DNA]</scope>
    <source>
        <strain evidence="7 8">DIV0080</strain>
    </source>
</reference>
<dbReference type="InterPro" id="IPR012341">
    <property type="entry name" value="6hp_glycosidase-like_sf"/>
</dbReference>
<dbReference type="SUPFAM" id="SSF74650">
    <property type="entry name" value="Galactose mutarotase-like"/>
    <property type="match status" value="1"/>
</dbReference>
<dbReference type="Proteomes" id="UP000664857">
    <property type="component" value="Unassembled WGS sequence"/>
</dbReference>
<sequence>MKPSIKINEESKWIIEETYFNQEWLGKYESIMCQGNGYMGIRGTTEEPYLGETRNTFVAGTFNKFDENEVTELPNIPDLIQMTIKVNDKALDLSKGEVSQYKRSLNLKTGEIIREFHYHLEDDSELAFRFSRFVSMDQKHVISQKVEITSVKGNNRIGIDSGINGQLTNSGSQHFSEGAKHLFEGKYIQMTSETSQSNISMVETTVHEISNAANLSSRIEMRRRQVFNKYWFEVAQGETAVFEKFSNIHTTRDKEHEGKSVEDIEKHGLEELVAVLASGYDTLLTNSAKAWDKEVWSVAPITITSKDHEDQVAINFAKYHLHVMTPAHDNRMNIGAKGLSGEGYKGHTFWDTEIFMLPYFTYTHPEIAKSLLEFRYLGLEGAHKKASGNNYEGAQFPWEAAWIEDGETTPVWGAADIVTGKATKIWSGFIEQHITSDVVYGVNQYVEATGDKEFLETKGYEIILDTAKFWSSRLEWSEEDSNYQITDVIGPDEYKEHVDNNAFTNYTAKWNIQKAIHIYEELKENNVEKFNELNTKLDLDRVYADWLDRVDKIFIPAPNEDGIIPQDDTYLSKKIIDLVPYKEDEQVGTLFHEYNLEQVNDMQVTKQADVLLLIYLFENLFSKEIKLDNWNYYEPKTMHDSSLSLSTHSALAADLGELDLSYQLFKEAIHIDMGPHMTSSDEGIHAASLGGIWQMIVFGYGGVRVLDGQLRIEPHLPENWDNLVFSIFWHGTELKVTVTKEAFEVEVISGEKEVTFDHKGEQYSVTDKQVIKLI</sequence>
<evidence type="ECO:0000256" key="2">
    <source>
        <dbReference type="ARBA" id="ARBA00022676"/>
    </source>
</evidence>
<gene>
    <name evidence="7" type="ORF">DOK76_00530</name>
</gene>
<comment type="similarity">
    <text evidence="1">Belongs to the glycosyl hydrolase 65 family.</text>
</comment>
<dbReference type="RefSeq" id="WP_206964143.1">
    <property type="nucleotide sequence ID" value="NZ_JAFLVX010000002.1"/>
</dbReference>
<evidence type="ECO:0000256" key="1">
    <source>
        <dbReference type="ARBA" id="ARBA00006768"/>
    </source>
</evidence>
<evidence type="ECO:0000259" key="5">
    <source>
        <dbReference type="Pfam" id="PF03633"/>
    </source>
</evidence>
<dbReference type="InterPro" id="IPR008928">
    <property type="entry name" value="6-hairpin_glycosidase_sf"/>
</dbReference>
<dbReference type="Pfam" id="PF03636">
    <property type="entry name" value="Glyco_hydro_65N"/>
    <property type="match status" value="1"/>
</dbReference>
<dbReference type="EMBL" id="JAFLVX010000002">
    <property type="protein sequence ID" value="MBO0475531.1"/>
    <property type="molecule type" value="Genomic_DNA"/>
</dbReference>
<keyword evidence="2" id="KW-0328">Glycosyltransferase</keyword>
<evidence type="ECO:0000256" key="3">
    <source>
        <dbReference type="ARBA" id="ARBA00022679"/>
    </source>
</evidence>
<proteinExistence type="inferred from homology"/>
<dbReference type="Pfam" id="PF03632">
    <property type="entry name" value="Glyco_hydro_65m"/>
    <property type="match status" value="1"/>
</dbReference>
<dbReference type="PANTHER" id="PTHR11051:SF8">
    <property type="entry name" value="PROTEIN-GLUCOSYLGALACTOSYLHYDROXYLYSINE GLUCOSIDASE"/>
    <property type="match status" value="1"/>
</dbReference>
<feature type="domain" description="Glycoside hydrolase family 65 central catalytic" evidence="4">
    <location>
        <begin position="316"/>
        <end position="694"/>
    </location>
</feature>
<dbReference type="InterPro" id="IPR017045">
    <property type="entry name" value="Malt_Pase/Glycosyl_Hdrlase"/>
</dbReference>
<dbReference type="GO" id="GO:0016787">
    <property type="term" value="F:hydrolase activity"/>
    <property type="evidence" value="ECO:0007669"/>
    <property type="project" value="UniProtKB-KW"/>
</dbReference>
<dbReference type="Gene3D" id="2.70.98.40">
    <property type="entry name" value="Glycoside hydrolase, family 65, N-terminal domain"/>
    <property type="match status" value="1"/>
</dbReference>
<keyword evidence="8" id="KW-1185">Reference proteome</keyword>
<dbReference type="Pfam" id="PF03633">
    <property type="entry name" value="Glyco_hydro_65C"/>
    <property type="match status" value="1"/>
</dbReference>
<keyword evidence="3" id="KW-0808">Transferase</keyword>
<dbReference type="PANTHER" id="PTHR11051">
    <property type="entry name" value="GLYCOSYL HYDROLASE-RELATED"/>
    <property type="match status" value="1"/>
</dbReference>
<name>A0ABS3HP52_9ENTE</name>
<protein>
    <submittedName>
        <fullName evidence="7">Glycoside hydrolase family 65 protein</fullName>
    </submittedName>
</protein>
<dbReference type="SUPFAM" id="SSF48208">
    <property type="entry name" value="Six-hairpin glycosidases"/>
    <property type="match status" value="1"/>
</dbReference>
<dbReference type="Gene3D" id="1.50.10.10">
    <property type="match status" value="1"/>
</dbReference>
<evidence type="ECO:0000259" key="6">
    <source>
        <dbReference type="Pfam" id="PF03636"/>
    </source>
</evidence>
<dbReference type="InterPro" id="IPR011013">
    <property type="entry name" value="Gal_mutarotase_sf_dom"/>
</dbReference>
<dbReference type="InterPro" id="IPR005196">
    <property type="entry name" value="Glyco_hydro_65_N"/>
</dbReference>
<organism evidence="7 8">
    <name type="scientific">Candidatus Vagococcus giribetii</name>
    <dbReference type="NCBI Taxonomy" id="2230876"/>
    <lineage>
        <taxon>Bacteria</taxon>
        <taxon>Bacillati</taxon>
        <taxon>Bacillota</taxon>
        <taxon>Bacilli</taxon>
        <taxon>Lactobacillales</taxon>
        <taxon>Enterococcaceae</taxon>
        <taxon>Vagococcus</taxon>
    </lineage>
</organism>
<feature type="domain" description="Glycoside hydrolase family 65 C-terminal" evidence="5">
    <location>
        <begin position="704"/>
        <end position="765"/>
    </location>
</feature>
<keyword evidence="7" id="KW-0378">Hydrolase</keyword>
<dbReference type="InterPro" id="IPR005195">
    <property type="entry name" value="Glyco_hydro_65_M"/>
</dbReference>
<dbReference type="InterPro" id="IPR037018">
    <property type="entry name" value="GH65_N"/>
</dbReference>
<dbReference type="InterPro" id="IPR005194">
    <property type="entry name" value="Glyco_hydro_65_C"/>
</dbReference>
<comment type="caution">
    <text evidence="7">The sequence shown here is derived from an EMBL/GenBank/DDBJ whole genome shotgun (WGS) entry which is preliminary data.</text>
</comment>
<dbReference type="Gene3D" id="2.60.420.10">
    <property type="entry name" value="Maltose phosphorylase, domain 3"/>
    <property type="match status" value="1"/>
</dbReference>